<dbReference type="EMBL" id="JBBCAQ010000022">
    <property type="protein sequence ID" value="KAK7590909.1"/>
    <property type="molecule type" value="Genomic_DNA"/>
</dbReference>
<dbReference type="Proteomes" id="UP001367676">
    <property type="component" value="Unassembled WGS sequence"/>
</dbReference>
<dbReference type="PANTHER" id="PTHR19965:SF94">
    <property type="entry name" value="FI13061P-RELATED"/>
    <property type="match status" value="1"/>
</dbReference>
<reference evidence="5 6" key="1">
    <citation type="submission" date="2024-03" db="EMBL/GenBank/DDBJ databases">
        <title>Adaptation during the transition from Ophiocordyceps entomopathogen to insect associate is accompanied by gene loss and intensified selection.</title>
        <authorList>
            <person name="Ward C.M."/>
            <person name="Onetto C.A."/>
            <person name="Borneman A.R."/>
        </authorList>
    </citation>
    <scope>NUCLEOTIDE SEQUENCE [LARGE SCALE GENOMIC DNA]</scope>
    <source>
        <strain evidence="5">AWRI1</strain>
        <tissue evidence="5">Single Adult Female</tissue>
    </source>
</reference>
<name>A0AAN9TKM0_9HEMI</name>
<protein>
    <recommendedName>
        <fullName evidence="4">RRM domain-containing protein</fullName>
    </recommendedName>
</protein>
<dbReference type="CDD" id="cd12681">
    <property type="entry name" value="RRM_SKAR"/>
    <property type="match status" value="1"/>
</dbReference>
<evidence type="ECO:0000313" key="6">
    <source>
        <dbReference type="Proteomes" id="UP001367676"/>
    </source>
</evidence>
<feature type="domain" description="RRM" evidence="4">
    <location>
        <begin position="273"/>
        <end position="344"/>
    </location>
</feature>
<dbReference type="InterPro" id="IPR035979">
    <property type="entry name" value="RBD_domain_sf"/>
</dbReference>
<evidence type="ECO:0000313" key="5">
    <source>
        <dbReference type="EMBL" id="KAK7590909.1"/>
    </source>
</evidence>
<feature type="compositionally biased region" description="Low complexity" evidence="3">
    <location>
        <begin position="254"/>
        <end position="264"/>
    </location>
</feature>
<feature type="compositionally biased region" description="Polar residues" evidence="3">
    <location>
        <begin position="38"/>
        <end position="55"/>
    </location>
</feature>
<dbReference type="SUPFAM" id="SSF54928">
    <property type="entry name" value="RNA-binding domain, RBD"/>
    <property type="match status" value="1"/>
</dbReference>
<dbReference type="SMART" id="SM00360">
    <property type="entry name" value="RRM"/>
    <property type="match status" value="1"/>
</dbReference>
<keyword evidence="1 2" id="KW-0694">RNA-binding</keyword>
<dbReference type="GO" id="GO:0005634">
    <property type="term" value="C:nucleus"/>
    <property type="evidence" value="ECO:0007669"/>
    <property type="project" value="TreeGrafter"/>
</dbReference>
<dbReference type="GO" id="GO:0006406">
    <property type="term" value="P:mRNA export from nucleus"/>
    <property type="evidence" value="ECO:0007669"/>
    <property type="project" value="TreeGrafter"/>
</dbReference>
<dbReference type="Pfam" id="PF00076">
    <property type="entry name" value="RRM_1"/>
    <property type="match status" value="1"/>
</dbReference>
<feature type="compositionally biased region" description="Basic residues" evidence="3">
    <location>
        <begin position="17"/>
        <end position="37"/>
    </location>
</feature>
<dbReference type="InterPro" id="IPR000504">
    <property type="entry name" value="RRM_dom"/>
</dbReference>
<dbReference type="GO" id="GO:0003729">
    <property type="term" value="F:mRNA binding"/>
    <property type="evidence" value="ECO:0007669"/>
    <property type="project" value="TreeGrafter"/>
</dbReference>
<dbReference type="InterPro" id="IPR051229">
    <property type="entry name" value="ALYREF_mRNA_export"/>
</dbReference>
<keyword evidence="6" id="KW-1185">Reference proteome</keyword>
<dbReference type="AlphaFoldDB" id="A0AAN9TKM0"/>
<dbReference type="PROSITE" id="PS50102">
    <property type="entry name" value="RRM"/>
    <property type="match status" value="1"/>
</dbReference>
<dbReference type="Gene3D" id="3.30.70.330">
    <property type="match status" value="1"/>
</dbReference>
<proteinExistence type="predicted"/>
<comment type="caution">
    <text evidence="5">The sequence shown here is derived from an EMBL/GenBank/DDBJ whole genome shotgun (WGS) entry which is preliminary data.</text>
</comment>
<accession>A0AAN9TKM0</accession>
<dbReference type="InterPro" id="IPR034784">
    <property type="entry name" value="PDIP3_RRM"/>
</dbReference>
<dbReference type="InterPro" id="IPR012677">
    <property type="entry name" value="Nucleotide-bd_a/b_plait_sf"/>
</dbReference>
<evidence type="ECO:0000256" key="3">
    <source>
        <dbReference type="SAM" id="MobiDB-lite"/>
    </source>
</evidence>
<feature type="compositionally biased region" description="Basic and acidic residues" evidence="3">
    <location>
        <begin position="244"/>
        <end position="253"/>
    </location>
</feature>
<evidence type="ECO:0000259" key="4">
    <source>
        <dbReference type="PROSITE" id="PS50102"/>
    </source>
</evidence>
<feature type="region of interest" description="Disordered" evidence="3">
    <location>
        <begin position="187"/>
        <end position="270"/>
    </location>
</feature>
<evidence type="ECO:0000256" key="1">
    <source>
        <dbReference type="ARBA" id="ARBA00022884"/>
    </source>
</evidence>
<gene>
    <name evidence="5" type="ORF">V9T40_002522</name>
</gene>
<evidence type="ECO:0000256" key="2">
    <source>
        <dbReference type="PROSITE-ProRule" id="PRU00176"/>
    </source>
</evidence>
<organism evidence="5 6">
    <name type="scientific">Parthenolecanium corni</name>
    <dbReference type="NCBI Taxonomy" id="536013"/>
    <lineage>
        <taxon>Eukaryota</taxon>
        <taxon>Metazoa</taxon>
        <taxon>Ecdysozoa</taxon>
        <taxon>Arthropoda</taxon>
        <taxon>Hexapoda</taxon>
        <taxon>Insecta</taxon>
        <taxon>Pterygota</taxon>
        <taxon>Neoptera</taxon>
        <taxon>Paraneoptera</taxon>
        <taxon>Hemiptera</taxon>
        <taxon>Sternorrhyncha</taxon>
        <taxon>Coccoidea</taxon>
        <taxon>Coccidae</taxon>
        <taxon>Parthenolecanium</taxon>
    </lineage>
</organism>
<dbReference type="PANTHER" id="PTHR19965">
    <property type="entry name" value="RNA AND EXPORT FACTOR BINDING PROTEIN"/>
    <property type="match status" value="1"/>
</dbReference>
<feature type="region of interest" description="Disordered" evidence="3">
    <location>
        <begin position="1"/>
        <end position="62"/>
    </location>
</feature>
<sequence length="382" mass="44118">MEKNIHYNMSLDEIIKLKKPKGSKNSRKPKPASKKTKNNNTFPRNIKKSNTSQFKAKSRKKKLLPMQDARLKIMQNIQAKKRSSVKGKSPLLKRNVVDARMKIEARKQRDVVEPVPILKRDFGITKLAPDGIIQRKINATRLDNSVSVKYEDDDMDLEHESINRVDWKVKPLTIRRTVHNFSQDRHFRDDSRMDSPPYFRDTDDDDIPYKEVTRTIPNIKRSPLTTSRKSYKRSSPVRQYSSYDDERDREISRSRLSPSSHPSPMHARESSYHRIVISNLHENVTGEDIKELFEDVGDLVYTKMMRTGTAEVAYKSQKDAMKAVEIYHNRQLDGLPMKCTMVSSNGEAAVTKKRSSGYVPPVNTFQPVEPDTRIIKKALFSG</sequence>